<comment type="caution">
    <text evidence="1">The sequence shown here is derived from an EMBL/GenBank/DDBJ whole genome shotgun (WGS) entry which is preliminary data.</text>
</comment>
<reference evidence="1 2" key="1">
    <citation type="journal article" date="2021" name="Nat. Commun.">
        <title>Genetic determinants of endophytism in the Arabidopsis root mycobiome.</title>
        <authorList>
            <person name="Mesny F."/>
            <person name="Miyauchi S."/>
            <person name="Thiergart T."/>
            <person name="Pickel B."/>
            <person name="Atanasova L."/>
            <person name="Karlsson M."/>
            <person name="Huettel B."/>
            <person name="Barry K.W."/>
            <person name="Haridas S."/>
            <person name="Chen C."/>
            <person name="Bauer D."/>
            <person name="Andreopoulos W."/>
            <person name="Pangilinan J."/>
            <person name="LaButti K."/>
            <person name="Riley R."/>
            <person name="Lipzen A."/>
            <person name="Clum A."/>
            <person name="Drula E."/>
            <person name="Henrissat B."/>
            <person name="Kohler A."/>
            <person name="Grigoriev I.V."/>
            <person name="Martin F.M."/>
            <person name="Hacquard S."/>
        </authorList>
    </citation>
    <scope>NUCLEOTIDE SEQUENCE [LARGE SCALE GENOMIC DNA]</scope>
    <source>
        <strain evidence="1 2">MPI-SDFR-AT-0079</strain>
    </source>
</reference>
<evidence type="ECO:0000313" key="1">
    <source>
        <dbReference type="EMBL" id="KAH6628129.1"/>
    </source>
</evidence>
<feature type="non-terminal residue" evidence="1">
    <location>
        <position position="1"/>
    </location>
</feature>
<feature type="non-terminal residue" evidence="1">
    <location>
        <position position="143"/>
    </location>
</feature>
<gene>
    <name evidence="1" type="ORF">F5144DRAFT_470653</name>
</gene>
<evidence type="ECO:0000313" key="2">
    <source>
        <dbReference type="Proteomes" id="UP000724584"/>
    </source>
</evidence>
<name>A0ACB7P4L5_9PEZI</name>
<proteinExistence type="predicted"/>
<dbReference type="EMBL" id="JAGIZQ010000005">
    <property type="protein sequence ID" value="KAH6628129.1"/>
    <property type="molecule type" value="Genomic_DNA"/>
</dbReference>
<protein>
    <submittedName>
        <fullName evidence="1">Uncharacterized protein</fullName>
    </submittedName>
</protein>
<dbReference type="Proteomes" id="UP000724584">
    <property type="component" value="Unassembled WGS sequence"/>
</dbReference>
<organism evidence="1 2">
    <name type="scientific">Chaetomium tenue</name>
    <dbReference type="NCBI Taxonomy" id="1854479"/>
    <lineage>
        <taxon>Eukaryota</taxon>
        <taxon>Fungi</taxon>
        <taxon>Dikarya</taxon>
        <taxon>Ascomycota</taxon>
        <taxon>Pezizomycotina</taxon>
        <taxon>Sordariomycetes</taxon>
        <taxon>Sordariomycetidae</taxon>
        <taxon>Sordariales</taxon>
        <taxon>Chaetomiaceae</taxon>
        <taxon>Chaetomium</taxon>
    </lineage>
</organism>
<accession>A0ACB7P4L5</accession>
<sequence>RSLMPKAGMLYPFTKTLMSRSRSDNGILTAIKAGTGVPQITTRLLDETFSRVFQEATDLLQGAKGRVSQFEDDPIMLISSIRRLPALQDIWMRRHLKFLVGIFLLLRAARQNWHKKPTYPEDLSKHGKMALAIDKFLAVDTLD</sequence>
<keyword evidence="2" id="KW-1185">Reference proteome</keyword>